<keyword evidence="4 5" id="KW-0472">Membrane</keyword>
<comment type="caution">
    <text evidence="6">The sequence shown here is derived from an EMBL/GenBank/DDBJ whole genome shotgun (WGS) entry which is preliminary data.</text>
</comment>
<evidence type="ECO:0000313" key="7">
    <source>
        <dbReference type="Proteomes" id="UP000886787"/>
    </source>
</evidence>
<proteinExistence type="predicted"/>
<protein>
    <submittedName>
        <fullName evidence="6">Manganese efflux pump</fullName>
    </submittedName>
</protein>
<evidence type="ECO:0000256" key="3">
    <source>
        <dbReference type="ARBA" id="ARBA00022989"/>
    </source>
</evidence>
<dbReference type="EMBL" id="DVFW01000021">
    <property type="protein sequence ID" value="HIQ80363.1"/>
    <property type="molecule type" value="Genomic_DNA"/>
</dbReference>
<feature type="transmembrane region" description="Helical" evidence="5">
    <location>
        <begin position="6"/>
        <end position="23"/>
    </location>
</feature>
<evidence type="ECO:0000313" key="6">
    <source>
        <dbReference type="EMBL" id="HIQ80363.1"/>
    </source>
</evidence>
<dbReference type="InterPro" id="IPR003810">
    <property type="entry name" value="Mntp/YtaF"/>
</dbReference>
<feature type="transmembrane region" description="Helical" evidence="5">
    <location>
        <begin position="35"/>
        <end position="59"/>
    </location>
</feature>
<dbReference type="Proteomes" id="UP000886787">
    <property type="component" value="Unassembled WGS sequence"/>
</dbReference>
<feature type="transmembrane region" description="Helical" evidence="5">
    <location>
        <begin position="162"/>
        <end position="181"/>
    </location>
</feature>
<evidence type="ECO:0000256" key="2">
    <source>
        <dbReference type="ARBA" id="ARBA00022692"/>
    </source>
</evidence>
<dbReference type="PANTHER" id="PTHR35529:SF2">
    <property type="entry name" value="SPORULATION PROTEIN YTAF-RELATED"/>
    <property type="match status" value="1"/>
</dbReference>
<dbReference type="PANTHER" id="PTHR35529">
    <property type="entry name" value="MANGANESE EFFLUX PUMP MNTP-RELATED"/>
    <property type="match status" value="1"/>
</dbReference>
<evidence type="ECO:0000256" key="5">
    <source>
        <dbReference type="SAM" id="Phobius"/>
    </source>
</evidence>
<organism evidence="6 7">
    <name type="scientific">Candidatus Scatavimonas merdigallinarum</name>
    <dbReference type="NCBI Taxonomy" id="2840914"/>
    <lineage>
        <taxon>Bacteria</taxon>
        <taxon>Bacillati</taxon>
        <taxon>Bacillota</taxon>
        <taxon>Clostridia</taxon>
        <taxon>Eubacteriales</taxon>
        <taxon>Oscillospiraceae</taxon>
        <taxon>Oscillospiraceae incertae sedis</taxon>
        <taxon>Candidatus Scatavimonas</taxon>
    </lineage>
</organism>
<feature type="transmembrane region" description="Helical" evidence="5">
    <location>
        <begin position="129"/>
        <end position="150"/>
    </location>
</feature>
<dbReference type="Pfam" id="PF02659">
    <property type="entry name" value="Mntp"/>
    <property type="match status" value="1"/>
</dbReference>
<reference evidence="6" key="2">
    <citation type="journal article" date="2021" name="PeerJ">
        <title>Extensive microbial diversity within the chicken gut microbiome revealed by metagenomics and culture.</title>
        <authorList>
            <person name="Gilroy R."/>
            <person name="Ravi A."/>
            <person name="Getino M."/>
            <person name="Pursley I."/>
            <person name="Horton D.L."/>
            <person name="Alikhan N.F."/>
            <person name="Baker D."/>
            <person name="Gharbi K."/>
            <person name="Hall N."/>
            <person name="Watson M."/>
            <person name="Adriaenssens E.M."/>
            <person name="Foster-Nyarko E."/>
            <person name="Jarju S."/>
            <person name="Secka A."/>
            <person name="Antonio M."/>
            <person name="Oren A."/>
            <person name="Chaudhuri R.R."/>
            <person name="La Ragione R."/>
            <person name="Hildebrand F."/>
            <person name="Pallen M.J."/>
        </authorList>
    </citation>
    <scope>NUCLEOTIDE SEQUENCE</scope>
    <source>
        <strain evidence="6">ChiSjej1B19-3389</strain>
    </source>
</reference>
<keyword evidence="2 5" id="KW-0812">Transmembrane</keyword>
<name>A0A9D1CUC3_9FIRM</name>
<evidence type="ECO:0000256" key="4">
    <source>
        <dbReference type="ARBA" id="ARBA00023136"/>
    </source>
</evidence>
<sequence>MSALLLAVSLSMDALGIGISYGLRGIKTSAAAKLVIALISVIFTAAAVFFGNLLLFVIPAGAAKLIGALMLFAFGAYIVCSGLLKKPEQFDSDCSKHIDRAEALYLGVALSIDSFGAGILFAVTGITSYFVPFLVGICQLLFLCSGMGLGKKITSFKRIPQNLFAVFSGILLIIIALLRLVL</sequence>
<dbReference type="AlphaFoldDB" id="A0A9D1CUC3"/>
<keyword evidence="3 5" id="KW-1133">Transmembrane helix</keyword>
<feature type="transmembrane region" description="Helical" evidence="5">
    <location>
        <begin position="65"/>
        <end position="84"/>
    </location>
</feature>
<accession>A0A9D1CUC3</accession>
<reference evidence="6" key="1">
    <citation type="submission" date="2020-10" db="EMBL/GenBank/DDBJ databases">
        <authorList>
            <person name="Gilroy R."/>
        </authorList>
    </citation>
    <scope>NUCLEOTIDE SEQUENCE</scope>
    <source>
        <strain evidence="6">ChiSjej1B19-3389</strain>
    </source>
</reference>
<keyword evidence="1" id="KW-1003">Cell membrane</keyword>
<gene>
    <name evidence="6" type="ORF">IAD32_03670</name>
</gene>
<evidence type="ECO:0000256" key="1">
    <source>
        <dbReference type="ARBA" id="ARBA00022475"/>
    </source>
</evidence>
<feature type="transmembrane region" description="Helical" evidence="5">
    <location>
        <begin position="104"/>
        <end position="123"/>
    </location>
</feature>